<dbReference type="InterPro" id="IPR042184">
    <property type="entry name" value="YqeY/Aim41_N"/>
</dbReference>
<dbReference type="GO" id="GO:0016884">
    <property type="term" value="F:carbon-nitrogen ligase activity, with glutamine as amido-N-donor"/>
    <property type="evidence" value="ECO:0007669"/>
    <property type="project" value="InterPro"/>
</dbReference>
<keyword evidence="1" id="KW-0436">Ligase</keyword>
<dbReference type="OrthoDB" id="5244551at2"/>
<dbReference type="InterPro" id="IPR023168">
    <property type="entry name" value="GatB_Yqey_C_2"/>
</dbReference>
<dbReference type="GO" id="GO:0016740">
    <property type="term" value="F:transferase activity"/>
    <property type="evidence" value="ECO:0007669"/>
    <property type="project" value="UniProtKB-KW"/>
</dbReference>
<sequence length="153" mass="16634">MGTVKNQLQSDLVTAMKNRDDRAKSTIRMAIAAMTNAEVSGTAHELSDEEELQILTREVRTREESARTYAEAGRTELAEKESAEAAFLSRYLPPKLSEEELTAIVAEEIRGVCGDRVPTMRDMGAIVKAVNARAAGRAEGRVVAALVKRSITG</sequence>
<keyword evidence="1" id="KW-0808">Transferase</keyword>
<protein>
    <submittedName>
        <fullName evidence="1">Aspartyl/glutamyl-tRNA amidotransferase subunit B-related</fullName>
        <ecNumber evidence="1">6.3.5.-</ecNumber>
    </submittedName>
</protein>
<dbReference type="Gene3D" id="1.10.1510.10">
    <property type="entry name" value="Uncharacterised protein YqeY/AIM41 PF09424, N-terminal domain"/>
    <property type="match status" value="1"/>
</dbReference>
<gene>
    <name evidence="1" type="ORF">PROPJV5_0304</name>
</gene>
<dbReference type="Proteomes" id="UP000265962">
    <property type="component" value="Unassembled WGS sequence"/>
</dbReference>
<dbReference type="PANTHER" id="PTHR28055:SF1">
    <property type="entry name" value="ALTERED INHERITANCE OF MITOCHONDRIA PROTEIN 41, MITOCHONDRIAL"/>
    <property type="match status" value="1"/>
</dbReference>
<dbReference type="RefSeq" id="WP_119714562.1">
    <property type="nucleotide sequence ID" value="NZ_OMOH01000001.1"/>
</dbReference>
<dbReference type="Gene3D" id="1.10.10.410">
    <property type="match status" value="1"/>
</dbReference>
<reference evidence="2" key="1">
    <citation type="submission" date="2018-02" db="EMBL/GenBank/DDBJ databases">
        <authorList>
            <person name="Hornung B."/>
        </authorList>
    </citation>
    <scope>NUCLEOTIDE SEQUENCE [LARGE SCALE GENOMIC DNA]</scope>
</reference>
<dbReference type="AlphaFoldDB" id="A0A375I129"/>
<dbReference type="PANTHER" id="PTHR28055">
    <property type="entry name" value="ALTERED INHERITANCE OF MITOCHONDRIA PROTEIN 41, MITOCHONDRIAL"/>
    <property type="match status" value="1"/>
</dbReference>
<dbReference type="InterPro" id="IPR019004">
    <property type="entry name" value="YqeY/Aim41"/>
</dbReference>
<dbReference type="EC" id="6.3.5.-" evidence="1"/>
<dbReference type="InterPro" id="IPR003789">
    <property type="entry name" value="Asn/Gln_tRNA_amidoTrase-B-like"/>
</dbReference>
<proteinExistence type="predicted"/>
<evidence type="ECO:0000313" key="2">
    <source>
        <dbReference type="Proteomes" id="UP000265962"/>
    </source>
</evidence>
<name>A0A375I129_9ACTN</name>
<accession>A0A375I129</accession>
<dbReference type="EMBL" id="OMOH01000001">
    <property type="protein sequence ID" value="SPF67292.1"/>
    <property type="molecule type" value="Genomic_DNA"/>
</dbReference>
<evidence type="ECO:0000313" key="1">
    <source>
        <dbReference type="EMBL" id="SPF67292.1"/>
    </source>
</evidence>
<dbReference type="Pfam" id="PF09424">
    <property type="entry name" value="YqeY"/>
    <property type="match status" value="1"/>
</dbReference>
<dbReference type="SUPFAM" id="SSF89095">
    <property type="entry name" value="GatB/YqeY motif"/>
    <property type="match status" value="1"/>
</dbReference>
<keyword evidence="2" id="KW-1185">Reference proteome</keyword>
<organism evidence="1 2">
    <name type="scientific">Propionibacterium ruminifibrarum</name>
    <dbReference type="NCBI Taxonomy" id="1962131"/>
    <lineage>
        <taxon>Bacteria</taxon>
        <taxon>Bacillati</taxon>
        <taxon>Actinomycetota</taxon>
        <taxon>Actinomycetes</taxon>
        <taxon>Propionibacteriales</taxon>
        <taxon>Propionibacteriaceae</taxon>
        <taxon>Propionibacterium</taxon>
    </lineage>
</organism>